<dbReference type="Pfam" id="PF00072">
    <property type="entry name" value="Response_reg"/>
    <property type="match status" value="1"/>
</dbReference>
<gene>
    <name evidence="10" type="ORF">D3272_02705</name>
</gene>
<dbReference type="SMART" id="SM00387">
    <property type="entry name" value="HATPase_c"/>
    <property type="match status" value="1"/>
</dbReference>
<evidence type="ECO:0000256" key="6">
    <source>
        <dbReference type="ARBA" id="ARBA00023012"/>
    </source>
</evidence>
<dbReference type="SUPFAM" id="SSF55874">
    <property type="entry name" value="ATPase domain of HSP90 chaperone/DNA topoisomerase II/histidine kinase"/>
    <property type="match status" value="1"/>
</dbReference>
<dbReference type="CDD" id="cd17546">
    <property type="entry name" value="REC_hyHK_CKI1_RcsC-like"/>
    <property type="match status" value="1"/>
</dbReference>
<name>A0A4Q2RJ44_9HYPH</name>
<dbReference type="Gene3D" id="3.40.50.2300">
    <property type="match status" value="1"/>
</dbReference>
<dbReference type="PANTHER" id="PTHR43047">
    <property type="entry name" value="TWO-COMPONENT HISTIDINE PROTEIN KINASE"/>
    <property type="match status" value="1"/>
</dbReference>
<dbReference type="InterPro" id="IPR029016">
    <property type="entry name" value="GAF-like_dom_sf"/>
</dbReference>
<dbReference type="PROSITE" id="PS50110">
    <property type="entry name" value="RESPONSE_REGULATORY"/>
    <property type="match status" value="1"/>
</dbReference>
<comment type="catalytic activity">
    <reaction evidence="1">
        <text>ATP + protein L-histidine = ADP + protein N-phospho-L-histidine.</text>
        <dbReference type="EC" id="2.7.13.3"/>
    </reaction>
</comment>
<dbReference type="EC" id="2.7.13.3" evidence="2"/>
<dbReference type="Proteomes" id="UP000289411">
    <property type="component" value="Unassembled WGS sequence"/>
</dbReference>
<dbReference type="SUPFAM" id="SSF52172">
    <property type="entry name" value="CheY-like"/>
    <property type="match status" value="1"/>
</dbReference>
<evidence type="ECO:0000259" key="8">
    <source>
        <dbReference type="PROSITE" id="PS50109"/>
    </source>
</evidence>
<evidence type="ECO:0000256" key="3">
    <source>
        <dbReference type="ARBA" id="ARBA00022553"/>
    </source>
</evidence>
<feature type="domain" description="Histidine kinase" evidence="8">
    <location>
        <begin position="209"/>
        <end position="432"/>
    </location>
</feature>
<dbReference type="GO" id="GO:0005886">
    <property type="term" value="C:plasma membrane"/>
    <property type="evidence" value="ECO:0007669"/>
    <property type="project" value="TreeGrafter"/>
</dbReference>
<evidence type="ECO:0000313" key="11">
    <source>
        <dbReference type="Proteomes" id="UP000289411"/>
    </source>
</evidence>
<dbReference type="InterPro" id="IPR011006">
    <property type="entry name" value="CheY-like_superfamily"/>
</dbReference>
<dbReference type="PROSITE" id="PS50109">
    <property type="entry name" value="HIS_KIN"/>
    <property type="match status" value="1"/>
</dbReference>
<dbReference type="GO" id="GO:0000155">
    <property type="term" value="F:phosphorelay sensor kinase activity"/>
    <property type="evidence" value="ECO:0007669"/>
    <property type="project" value="InterPro"/>
</dbReference>
<dbReference type="SMART" id="SM00448">
    <property type="entry name" value="REC"/>
    <property type="match status" value="1"/>
</dbReference>
<dbReference type="Pfam" id="PF02518">
    <property type="entry name" value="HATPase_c"/>
    <property type="match status" value="1"/>
</dbReference>
<dbReference type="OrthoDB" id="9789782at2"/>
<evidence type="ECO:0000256" key="1">
    <source>
        <dbReference type="ARBA" id="ARBA00000085"/>
    </source>
</evidence>
<proteinExistence type="predicted"/>
<dbReference type="PANTHER" id="PTHR43047:SF71">
    <property type="entry name" value="HISTIDINE KINASE CONTAINING CHEY-HOMOLOGOUS RECEIVER DOMAIN-RELATED"/>
    <property type="match status" value="1"/>
</dbReference>
<dbReference type="SMART" id="SM00388">
    <property type="entry name" value="HisKA"/>
    <property type="match status" value="1"/>
</dbReference>
<dbReference type="InterPro" id="IPR005467">
    <property type="entry name" value="His_kinase_dom"/>
</dbReference>
<dbReference type="Gene3D" id="3.30.565.10">
    <property type="entry name" value="Histidine kinase-like ATPase, C-terminal domain"/>
    <property type="match status" value="1"/>
</dbReference>
<dbReference type="PRINTS" id="PR00344">
    <property type="entry name" value="BCTRLSENSOR"/>
</dbReference>
<dbReference type="InterPro" id="IPR036890">
    <property type="entry name" value="HATPase_C_sf"/>
</dbReference>
<dbReference type="GO" id="GO:0009927">
    <property type="term" value="F:histidine phosphotransfer kinase activity"/>
    <property type="evidence" value="ECO:0007669"/>
    <property type="project" value="TreeGrafter"/>
</dbReference>
<feature type="modified residue" description="4-aspartylphosphate" evidence="7">
    <location>
        <position position="509"/>
    </location>
</feature>
<keyword evidence="3 7" id="KW-0597">Phosphoprotein</keyword>
<dbReference type="EMBL" id="QYBC01000002">
    <property type="protein sequence ID" value="RYB07011.1"/>
    <property type="molecule type" value="Genomic_DNA"/>
</dbReference>
<keyword evidence="11" id="KW-1185">Reference proteome</keyword>
<dbReference type="Pfam" id="PF00512">
    <property type="entry name" value="HisKA"/>
    <property type="match status" value="1"/>
</dbReference>
<comment type="caution">
    <text evidence="10">The sequence shown here is derived from an EMBL/GenBank/DDBJ whole genome shotgun (WGS) entry which is preliminary data.</text>
</comment>
<reference evidence="10 11" key="1">
    <citation type="submission" date="2018-09" db="EMBL/GenBank/DDBJ databases">
        <authorList>
            <person name="Grouzdev D.S."/>
            <person name="Krutkina M.S."/>
        </authorList>
    </citation>
    <scope>NUCLEOTIDE SEQUENCE [LARGE SCALE GENOMIC DNA]</scope>
    <source>
        <strain evidence="10 11">RmlP001</strain>
    </source>
</reference>
<keyword evidence="5" id="KW-0418">Kinase</keyword>
<feature type="domain" description="Response regulatory" evidence="9">
    <location>
        <begin position="460"/>
        <end position="577"/>
    </location>
</feature>
<keyword evidence="4" id="KW-0808">Transferase</keyword>
<evidence type="ECO:0000256" key="4">
    <source>
        <dbReference type="ARBA" id="ARBA00022679"/>
    </source>
</evidence>
<dbReference type="CDD" id="cd00082">
    <property type="entry name" value="HisKA"/>
    <property type="match status" value="1"/>
</dbReference>
<reference evidence="10 11" key="2">
    <citation type="submission" date="2019-02" db="EMBL/GenBank/DDBJ databases">
        <title>'Lichenibacterium ramalinii' gen. nov. sp. nov., 'Lichenibacterium minor' gen. nov. sp. nov.</title>
        <authorList>
            <person name="Pankratov T."/>
        </authorList>
    </citation>
    <scope>NUCLEOTIDE SEQUENCE [LARGE SCALE GENOMIC DNA]</scope>
    <source>
        <strain evidence="10 11">RmlP001</strain>
    </source>
</reference>
<dbReference type="InterPro" id="IPR001789">
    <property type="entry name" value="Sig_transdc_resp-reg_receiver"/>
</dbReference>
<dbReference type="SUPFAM" id="SSF55781">
    <property type="entry name" value="GAF domain-like"/>
    <property type="match status" value="1"/>
</dbReference>
<dbReference type="Gene3D" id="3.30.450.40">
    <property type="match status" value="1"/>
</dbReference>
<keyword evidence="6" id="KW-0902">Two-component regulatory system</keyword>
<dbReference type="CDD" id="cd16922">
    <property type="entry name" value="HATPase_EvgS-ArcB-TorS-like"/>
    <property type="match status" value="1"/>
</dbReference>
<evidence type="ECO:0000256" key="7">
    <source>
        <dbReference type="PROSITE-ProRule" id="PRU00169"/>
    </source>
</evidence>
<dbReference type="FunFam" id="3.30.565.10:FF:000010">
    <property type="entry name" value="Sensor histidine kinase RcsC"/>
    <property type="match status" value="1"/>
</dbReference>
<dbReference type="InterPro" id="IPR003661">
    <property type="entry name" value="HisK_dim/P_dom"/>
</dbReference>
<evidence type="ECO:0000313" key="10">
    <source>
        <dbReference type="EMBL" id="RYB07011.1"/>
    </source>
</evidence>
<organism evidence="10 11">
    <name type="scientific">Lichenibacterium ramalinae</name>
    <dbReference type="NCBI Taxonomy" id="2316527"/>
    <lineage>
        <taxon>Bacteria</taxon>
        <taxon>Pseudomonadati</taxon>
        <taxon>Pseudomonadota</taxon>
        <taxon>Alphaproteobacteria</taxon>
        <taxon>Hyphomicrobiales</taxon>
        <taxon>Lichenihabitantaceae</taxon>
        <taxon>Lichenibacterium</taxon>
    </lineage>
</organism>
<evidence type="ECO:0000256" key="5">
    <source>
        <dbReference type="ARBA" id="ARBA00022777"/>
    </source>
</evidence>
<dbReference type="AlphaFoldDB" id="A0A4Q2RJ44"/>
<accession>A0A4Q2RJ44</accession>
<protein>
    <recommendedName>
        <fullName evidence="2">histidine kinase</fullName>
        <ecNumber evidence="2">2.7.13.3</ecNumber>
    </recommendedName>
</protein>
<dbReference type="SUPFAM" id="SSF47384">
    <property type="entry name" value="Homodimeric domain of signal transducing histidine kinase"/>
    <property type="match status" value="1"/>
</dbReference>
<dbReference type="InterPro" id="IPR036097">
    <property type="entry name" value="HisK_dim/P_sf"/>
</dbReference>
<evidence type="ECO:0000256" key="2">
    <source>
        <dbReference type="ARBA" id="ARBA00012438"/>
    </source>
</evidence>
<evidence type="ECO:0000259" key="9">
    <source>
        <dbReference type="PROSITE" id="PS50110"/>
    </source>
</evidence>
<sequence length="584" mass="61006">MSGEESRRLWKTTFFSHKSDRYPRRMMGADRDPRRGPLWMSDGVEPVKAWQAEGPLVRDPVLDRLVALVADLLEAPIAVLALFDAGEARIVAQVGLDPDAARRGVPAVEPLTDPHTRVMPDLGRDGLGPFEQLLPTAPGFYAGTPVSGRDGALIGVVCAIDTDPRPSPSGRDIRRLEDMAVLAGDALAGRRAVESAEALAESRTELLADLSHELRTPLNGIVGFAEILRRDGAGDDRALRSLERIEEASRGLLTIVGDALDLAKLGSGAVRLDARPFSAARLVEDAAALVRPDADRKGLALAVELPGTPLGPVMGDPDRLRQVLLNLLANAVKFTEAGTVRVSLGAEGGAEGRPVALTFVVVDSGVGIASDGIPRLFQRFAQADGTIARRFGGTGLGLAISKSLVEAMGGVITVVSAPGAGARFTVSLSLPPAPDPVPQAPASVGGRSPDTTRDALKGSAVLLAEDVSLNQKLALQLLEPLGAEVDVVGDGLAAVAAVARRDYALVLMDMEMPVLGGLDATRRIRALGGPAGSVPIVALTANVFPEQLALCRAAGMDDHLTKPFGADDLAAKVLLWARRLAPAG</sequence>
<dbReference type="Gene3D" id="1.10.287.130">
    <property type="match status" value="1"/>
</dbReference>
<dbReference type="InterPro" id="IPR004358">
    <property type="entry name" value="Sig_transdc_His_kin-like_C"/>
</dbReference>
<dbReference type="InterPro" id="IPR003594">
    <property type="entry name" value="HATPase_dom"/>
</dbReference>